<accession>A0ABW1LDP0</accession>
<keyword evidence="6" id="KW-1185">Reference proteome</keyword>
<organism evidence="5 6">
    <name type="scientific">Nocardioides hankookensis</name>
    <dbReference type="NCBI Taxonomy" id="443157"/>
    <lineage>
        <taxon>Bacteria</taxon>
        <taxon>Bacillati</taxon>
        <taxon>Actinomycetota</taxon>
        <taxon>Actinomycetes</taxon>
        <taxon>Propionibacteriales</taxon>
        <taxon>Nocardioidaceae</taxon>
        <taxon>Nocardioides</taxon>
    </lineage>
</organism>
<feature type="transmembrane region" description="Helical" evidence="2">
    <location>
        <begin position="393"/>
        <end position="414"/>
    </location>
</feature>
<proteinExistence type="inferred from homology"/>
<name>A0ABW1LDP0_9ACTN</name>
<evidence type="ECO:0000259" key="4">
    <source>
        <dbReference type="Pfam" id="PF00082"/>
    </source>
</evidence>
<feature type="signal peptide" evidence="3">
    <location>
        <begin position="1"/>
        <end position="27"/>
    </location>
</feature>
<dbReference type="SUPFAM" id="SSF52743">
    <property type="entry name" value="Subtilisin-like"/>
    <property type="match status" value="1"/>
</dbReference>
<feature type="domain" description="Peptidase S8/S53" evidence="4">
    <location>
        <begin position="109"/>
        <end position="333"/>
    </location>
</feature>
<keyword evidence="3" id="KW-0732">Signal</keyword>
<keyword evidence="2" id="KW-0812">Transmembrane</keyword>
<dbReference type="PROSITE" id="PS51892">
    <property type="entry name" value="SUBTILASE"/>
    <property type="match status" value="1"/>
</dbReference>
<sequence>MRLTASLTLAIGLTAAVVTLGATPSYAADNSCLAVDETVAASQTGRASAPYEDLGIADAQTAVERLRPRVTTPVRVAVLGPGIRGDVVPVYGTGVFVGSGDELLQDPLGTEVAGLIAGEDRPDGQPVGFARDAQVVDVRVYRDSGSADDADRPSATVLTSGLQWVATYASFMNIKVAVVPFAVRPDPGLRKAVRAVQRAGVVLVAASGDRPDDGTEFAADFATDPEDPKVRTEDAGPVIFPAGYPGVVAVNSSGDPDGALANVLKNSRTAVAAPSYGAVSYGLNGASCLVDQTSTAAAAGEVAGVLALMAERFPDDLAPQLVARLVNTADGTTDDPTPLTGAGVVQPYEALTRALAPSKSGKVERTVARTATEARATAPQPEADLLASTRENAVWWGLIGGGLIVVTLMLRPVLARRRRT</sequence>
<comment type="caution">
    <text evidence="1">Lacks conserved residue(s) required for the propagation of feature annotation.</text>
</comment>
<evidence type="ECO:0000256" key="1">
    <source>
        <dbReference type="PROSITE-ProRule" id="PRU01240"/>
    </source>
</evidence>
<dbReference type="InterPro" id="IPR036852">
    <property type="entry name" value="Peptidase_S8/S53_dom_sf"/>
</dbReference>
<evidence type="ECO:0000256" key="2">
    <source>
        <dbReference type="SAM" id="Phobius"/>
    </source>
</evidence>
<dbReference type="InterPro" id="IPR000209">
    <property type="entry name" value="Peptidase_S8/S53_dom"/>
</dbReference>
<feature type="chain" id="PRO_5045338777" evidence="3">
    <location>
        <begin position="28"/>
        <end position="420"/>
    </location>
</feature>
<reference evidence="6" key="1">
    <citation type="journal article" date="2019" name="Int. J. Syst. Evol. Microbiol.">
        <title>The Global Catalogue of Microorganisms (GCM) 10K type strain sequencing project: providing services to taxonomists for standard genome sequencing and annotation.</title>
        <authorList>
            <consortium name="The Broad Institute Genomics Platform"/>
            <consortium name="The Broad Institute Genome Sequencing Center for Infectious Disease"/>
            <person name="Wu L."/>
            <person name="Ma J."/>
        </authorList>
    </citation>
    <scope>NUCLEOTIDE SEQUENCE [LARGE SCALE GENOMIC DNA]</scope>
    <source>
        <strain evidence="6">CCUG 54522</strain>
    </source>
</reference>
<evidence type="ECO:0000313" key="6">
    <source>
        <dbReference type="Proteomes" id="UP001596135"/>
    </source>
</evidence>
<comment type="similarity">
    <text evidence="1">Belongs to the peptidase S8 family.</text>
</comment>
<keyword evidence="2" id="KW-0472">Membrane</keyword>
<dbReference type="Pfam" id="PF00082">
    <property type="entry name" value="Peptidase_S8"/>
    <property type="match status" value="1"/>
</dbReference>
<dbReference type="RefSeq" id="WP_379150179.1">
    <property type="nucleotide sequence ID" value="NZ_JBHSRJ010000002.1"/>
</dbReference>
<dbReference type="Proteomes" id="UP001596135">
    <property type="component" value="Unassembled WGS sequence"/>
</dbReference>
<dbReference type="Gene3D" id="3.40.50.200">
    <property type="entry name" value="Peptidase S8/S53 domain"/>
    <property type="match status" value="1"/>
</dbReference>
<evidence type="ECO:0000313" key="5">
    <source>
        <dbReference type="EMBL" id="MFC6042014.1"/>
    </source>
</evidence>
<keyword evidence="2" id="KW-1133">Transmembrane helix</keyword>
<dbReference type="EMBL" id="JBHSRJ010000002">
    <property type="protein sequence ID" value="MFC6042014.1"/>
    <property type="molecule type" value="Genomic_DNA"/>
</dbReference>
<comment type="caution">
    <text evidence="5">The sequence shown here is derived from an EMBL/GenBank/DDBJ whole genome shotgun (WGS) entry which is preliminary data.</text>
</comment>
<protein>
    <submittedName>
        <fullName evidence="5">S8 family serine peptidase</fullName>
    </submittedName>
</protein>
<gene>
    <name evidence="5" type="ORF">ACFPYL_02955</name>
</gene>
<evidence type="ECO:0000256" key="3">
    <source>
        <dbReference type="SAM" id="SignalP"/>
    </source>
</evidence>